<name>A0A6B9XUT0_PICSI</name>
<sequence>MLLKLVLLLPLSLPLMVTDTPCTPLIGTHANLGATLHIMKKLPFTALTSVPTLPIPLVFWSSGKVIFYSSSASTCIYCKTGA</sequence>
<feature type="signal peptide" evidence="1">
    <location>
        <begin position="1"/>
        <end position="18"/>
    </location>
</feature>
<accession>A0A6B9XUT0</accession>
<keyword evidence="1" id="KW-0732">Signal</keyword>
<dbReference type="EMBL" id="MK697699">
    <property type="protein sequence ID" value="QHR90081.1"/>
    <property type="molecule type" value="Genomic_DNA"/>
</dbReference>
<gene>
    <name evidence="2" type="primary">orf04127</name>
    <name evidence="2" type="ORF">Q903MT_gene4104</name>
</gene>
<organism evidence="2">
    <name type="scientific">Picea sitchensis</name>
    <name type="common">Sitka spruce</name>
    <name type="synonym">Pinus sitchensis</name>
    <dbReference type="NCBI Taxonomy" id="3332"/>
    <lineage>
        <taxon>Eukaryota</taxon>
        <taxon>Viridiplantae</taxon>
        <taxon>Streptophyta</taxon>
        <taxon>Embryophyta</taxon>
        <taxon>Tracheophyta</taxon>
        <taxon>Spermatophyta</taxon>
        <taxon>Pinopsida</taxon>
        <taxon>Pinidae</taxon>
        <taxon>Conifers I</taxon>
        <taxon>Pinales</taxon>
        <taxon>Pinaceae</taxon>
        <taxon>Picea</taxon>
    </lineage>
</organism>
<proteinExistence type="predicted"/>
<dbReference type="AlphaFoldDB" id="A0A6B9XUT0"/>
<feature type="chain" id="PRO_5025351633" evidence="1">
    <location>
        <begin position="19"/>
        <end position="82"/>
    </location>
</feature>
<protein>
    <submittedName>
        <fullName evidence="2">Uncharacterized protein</fullName>
    </submittedName>
</protein>
<evidence type="ECO:0000313" key="2">
    <source>
        <dbReference type="EMBL" id="QHR90081.1"/>
    </source>
</evidence>
<reference evidence="2" key="1">
    <citation type="submission" date="2019-03" db="EMBL/GenBank/DDBJ databases">
        <title>Largest Complete Mitochondrial Genome of a Gymnosperm, Sitka Spruce (Picea sitchensis), Indicates Complex Physical Structure.</title>
        <authorList>
            <person name="Jackman S.D."/>
            <person name="Coombe L."/>
            <person name="Warren R."/>
            <person name="Kirk H."/>
            <person name="Trinh E."/>
            <person name="McLeod T."/>
            <person name="Pleasance S."/>
            <person name="Pandoh P."/>
            <person name="Zhao Y."/>
            <person name="Coope R."/>
            <person name="Bousquet J."/>
            <person name="Bohlmann J.C."/>
            <person name="Jones S.J.M."/>
            <person name="Birol I."/>
        </authorList>
    </citation>
    <scope>NUCLEOTIDE SEQUENCE</scope>
    <source>
        <strain evidence="2">Q903</strain>
    </source>
</reference>
<evidence type="ECO:0000256" key="1">
    <source>
        <dbReference type="SAM" id="SignalP"/>
    </source>
</evidence>
<geneLocation type="mitochondrion" evidence="2"/>
<keyword evidence="2" id="KW-0496">Mitochondrion</keyword>